<dbReference type="EMBL" id="CP104003">
    <property type="protein sequence ID" value="UWM56016.1"/>
    <property type="molecule type" value="Genomic_DNA"/>
</dbReference>
<proteinExistence type="inferred from homology"/>
<dbReference type="GO" id="GO:0005737">
    <property type="term" value="C:cytoplasm"/>
    <property type="evidence" value="ECO:0007669"/>
    <property type="project" value="UniProtKB-SubCell"/>
</dbReference>
<dbReference type="InterPro" id="IPR038085">
    <property type="entry name" value="Rnp2-like_sf"/>
</dbReference>
<comment type="function">
    <text evidence="2">Part of ribonuclease P, a protein complex that generates mature tRNA molecules by cleaving their 5'-ends.</text>
</comment>
<accession>A0A9E7R519</accession>
<keyword evidence="1 2" id="KW-0819">tRNA processing</keyword>
<evidence type="ECO:0000313" key="3">
    <source>
        <dbReference type="EMBL" id="UWM56016.1"/>
    </source>
</evidence>
<organism evidence="3 4">
    <name type="scientific">Salinirubellus salinus</name>
    <dbReference type="NCBI Taxonomy" id="1364945"/>
    <lineage>
        <taxon>Archaea</taxon>
        <taxon>Methanobacteriati</taxon>
        <taxon>Methanobacteriota</taxon>
        <taxon>Stenosarchaea group</taxon>
        <taxon>Halobacteria</taxon>
        <taxon>Halobacteriales</taxon>
        <taxon>Natronomonadaceae</taxon>
        <taxon>Salinirubellus</taxon>
    </lineage>
</organism>
<gene>
    <name evidence="2" type="primary">rnp2</name>
    <name evidence="3" type="ORF">N0B31_06925</name>
</gene>
<dbReference type="GO" id="GO:0001682">
    <property type="term" value="P:tRNA 5'-leader removal"/>
    <property type="evidence" value="ECO:0007669"/>
    <property type="project" value="UniProtKB-UniRule"/>
</dbReference>
<evidence type="ECO:0000256" key="2">
    <source>
        <dbReference type="HAMAP-Rule" id="MF_00755"/>
    </source>
</evidence>
<keyword evidence="2" id="KW-0540">Nuclease</keyword>
<dbReference type="EC" id="3.1.26.5" evidence="2"/>
<reference evidence="3" key="1">
    <citation type="submission" date="2022-09" db="EMBL/GenBank/DDBJ databases">
        <title>Diverse halophilic archaea isolated from saline environments.</title>
        <authorList>
            <person name="Cui H.-L."/>
        </authorList>
    </citation>
    <scope>NUCLEOTIDE SEQUENCE</scope>
    <source>
        <strain evidence="3">ZS-35-S2</strain>
    </source>
</reference>
<comment type="subcellular location">
    <subcellularLocation>
        <location evidence="2">Cytoplasm</location>
    </subcellularLocation>
</comment>
<sequence>MRHLPKHLRPRYRYLAVGFETRPDAVFGRREFQEALWAAGRSLLGDAGSAEVGLSVLSVRREGPEGTAVVRCRRGEVARARAAVATLSTVEGTPIRPVVRGVSGTVRGCEEKYLSRPGGVSGERTVAFADADRRAVCRAERVDVRVGDGFVGATNLDIHTR</sequence>
<keyword evidence="2" id="KW-0963">Cytoplasm</keyword>
<dbReference type="Proteomes" id="UP001057580">
    <property type="component" value="Chromosome"/>
</dbReference>
<dbReference type="KEGG" id="ssai:N0B31_06925"/>
<name>A0A9E7R519_9EURY</name>
<evidence type="ECO:0000313" key="4">
    <source>
        <dbReference type="Proteomes" id="UP001057580"/>
    </source>
</evidence>
<dbReference type="GO" id="GO:0030677">
    <property type="term" value="C:ribonuclease P complex"/>
    <property type="evidence" value="ECO:0007669"/>
    <property type="project" value="UniProtKB-UniRule"/>
</dbReference>
<comment type="catalytic activity">
    <reaction evidence="2">
        <text>Endonucleolytic cleavage of RNA, removing 5'-extranucleotides from tRNA precursor.</text>
        <dbReference type="EC" id="3.1.26.5"/>
    </reaction>
</comment>
<dbReference type="SUPFAM" id="SSF160350">
    <property type="entry name" value="Rnp2-like"/>
    <property type="match status" value="1"/>
</dbReference>
<comment type="similarity">
    <text evidence="2">Belongs to the eukaryotic/archaeal RNase P protein component 2 family.</text>
</comment>
<keyword evidence="4" id="KW-1185">Reference proteome</keyword>
<dbReference type="GeneID" id="74942141"/>
<keyword evidence="2" id="KW-0255">Endonuclease</keyword>
<keyword evidence="2" id="KW-0378">Hydrolase</keyword>
<dbReference type="Pfam" id="PF01900">
    <property type="entry name" value="RNase_P_Rpp14"/>
    <property type="match status" value="1"/>
</dbReference>
<dbReference type="InterPro" id="IPR002759">
    <property type="entry name" value="Pop5/Rpp14/Rnp2-like"/>
</dbReference>
<dbReference type="HAMAP" id="MF_00755">
    <property type="entry name" value="RNase_P_2"/>
    <property type="match status" value="1"/>
</dbReference>
<comment type="subunit">
    <text evidence="2">Consists of a catalytic RNA component and at least 4-5 protein subunits.</text>
</comment>
<evidence type="ECO:0000256" key="1">
    <source>
        <dbReference type="ARBA" id="ARBA00022694"/>
    </source>
</evidence>
<dbReference type="Gene3D" id="3.30.70.3250">
    <property type="entry name" value="Ribonuclease P, Pop5 subunit"/>
    <property type="match status" value="1"/>
</dbReference>
<dbReference type="RefSeq" id="WP_260595136.1">
    <property type="nucleotide sequence ID" value="NZ_CP104003.1"/>
</dbReference>
<dbReference type="GO" id="GO:0004526">
    <property type="term" value="F:ribonuclease P activity"/>
    <property type="evidence" value="ECO:0007669"/>
    <property type="project" value="UniProtKB-UniRule"/>
</dbReference>
<dbReference type="AlphaFoldDB" id="A0A9E7R519"/>
<protein>
    <recommendedName>
        <fullName evidence="2">Ribonuclease P protein component 2</fullName>
        <shortName evidence="2">RNase P component 2</shortName>
        <ecNumber evidence="2">3.1.26.5</ecNumber>
    </recommendedName>
    <alternativeName>
        <fullName evidence="2">Pop5</fullName>
    </alternativeName>
</protein>